<dbReference type="AlphaFoldDB" id="A0A1A9VGI8"/>
<keyword evidence="3" id="KW-1185">Reference proteome</keyword>
<feature type="chain" id="PRO_5008399359" description="Secreted protein" evidence="1">
    <location>
        <begin position="26"/>
        <end position="307"/>
    </location>
</feature>
<reference evidence="2" key="1">
    <citation type="submission" date="2020-05" db="UniProtKB">
        <authorList>
            <consortium name="EnsemblMetazoa"/>
        </authorList>
    </citation>
    <scope>IDENTIFICATION</scope>
    <source>
        <strain evidence="2">TTRI</strain>
    </source>
</reference>
<protein>
    <recommendedName>
        <fullName evidence="4">Secreted protein</fullName>
    </recommendedName>
</protein>
<proteinExistence type="predicted"/>
<evidence type="ECO:0000313" key="3">
    <source>
        <dbReference type="Proteomes" id="UP000078200"/>
    </source>
</evidence>
<dbReference type="Proteomes" id="UP000078200">
    <property type="component" value="Unassembled WGS sequence"/>
</dbReference>
<sequence length="307" mass="34653">MGIIGLQALVTLVFLLFLLENNCHGSRSLHYCANWSPSPYDGIGRYIYLTGSPPDDGYAYRDDDQSSGTHPCRSVRIDNRMGHYFSVSGFPSEECADWMPGYDGKKGHYEHKKGTPPKVNRSRLMRNSCWVYKFSSSDGYYISEGGETPREDTCALTGPQNSTGHYIWTHASYEYCADWEPGYDGREGSYNWHKGPTPQEADLPFGYTAKNVSSFYQKNVDDPCVRYAGNEKPGQNGTGGYYRWEHGYVASPTAKDCASWEPGYDGSEGHYTSVNDSDDKCILVHPDEKGYYIWNHFELPKCTPSHM</sequence>
<feature type="signal peptide" evidence="1">
    <location>
        <begin position="1"/>
        <end position="25"/>
    </location>
</feature>
<evidence type="ECO:0008006" key="4">
    <source>
        <dbReference type="Google" id="ProtNLM"/>
    </source>
</evidence>
<accession>A0A1A9VGI8</accession>
<evidence type="ECO:0000256" key="1">
    <source>
        <dbReference type="SAM" id="SignalP"/>
    </source>
</evidence>
<name>A0A1A9VGI8_GLOAU</name>
<evidence type="ECO:0000313" key="2">
    <source>
        <dbReference type="EnsemblMetazoa" id="GAUT036491-PA"/>
    </source>
</evidence>
<organism evidence="2 3">
    <name type="scientific">Glossina austeni</name>
    <name type="common">Savannah tsetse fly</name>
    <dbReference type="NCBI Taxonomy" id="7395"/>
    <lineage>
        <taxon>Eukaryota</taxon>
        <taxon>Metazoa</taxon>
        <taxon>Ecdysozoa</taxon>
        <taxon>Arthropoda</taxon>
        <taxon>Hexapoda</taxon>
        <taxon>Insecta</taxon>
        <taxon>Pterygota</taxon>
        <taxon>Neoptera</taxon>
        <taxon>Endopterygota</taxon>
        <taxon>Diptera</taxon>
        <taxon>Brachycera</taxon>
        <taxon>Muscomorpha</taxon>
        <taxon>Hippoboscoidea</taxon>
        <taxon>Glossinidae</taxon>
        <taxon>Glossina</taxon>
    </lineage>
</organism>
<dbReference type="VEuPathDB" id="VectorBase:GAUT036491"/>
<keyword evidence="1" id="KW-0732">Signal</keyword>
<dbReference type="EnsemblMetazoa" id="GAUT036491-RA">
    <property type="protein sequence ID" value="GAUT036491-PA"/>
    <property type="gene ID" value="GAUT036491"/>
</dbReference>